<organism evidence="2 3">
    <name type="scientific">Olpidium bornovanus</name>
    <dbReference type="NCBI Taxonomy" id="278681"/>
    <lineage>
        <taxon>Eukaryota</taxon>
        <taxon>Fungi</taxon>
        <taxon>Fungi incertae sedis</taxon>
        <taxon>Olpidiomycota</taxon>
        <taxon>Olpidiomycotina</taxon>
        <taxon>Olpidiomycetes</taxon>
        <taxon>Olpidiales</taxon>
        <taxon>Olpidiaceae</taxon>
        <taxon>Olpidium</taxon>
    </lineage>
</organism>
<proteinExistence type="predicted"/>
<comment type="caution">
    <text evidence="2">The sequence shown here is derived from an EMBL/GenBank/DDBJ whole genome shotgun (WGS) entry which is preliminary data.</text>
</comment>
<dbReference type="Proteomes" id="UP000673691">
    <property type="component" value="Unassembled WGS sequence"/>
</dbReference>
<accession>A0A8H7ZLW3</accession>
<protein>
    <submittedName>
        <fullName evidence="2">Uncharacterized protein</fullName>
    </submittedName>
</protein>
<feature type="compositionally biased region" description="Basic and acidic residues" evidence="1">
    <location>
        <begin position="106"/>
        <end position="120"/>
    </location>
</feature>
<name>A0A8H7ZLW3_9FUNG</name>
<reference evidence="2 3" key="1">
    <citation type="journal article" name="Sci. Rep.">
        <title>Genome-scale phylogenetic analyses confirm Olpidium as the closest living zoosporic fungus to the non-flagellated, terrestrial fungi.</title>
        <authorList>
            <person name="Chang Y."/>
            <person name="Rochon D."/>
            <person name="Sekimoto S."/>
            <person name="Wang Y."/>
            <person name="Chovatia M."/>
            <person name="Sandor L."/>
            <person name="Salamov A."/>
            <person name="Grigoriev I.V."/>
            <person name="Stajich J.E."/>
            <person name="Spatafora J.W."/>
        </authorList>
    </citation>
    <scope>NUCLEOTIDE SEQUENCE [LARGE SCALE GENOMIC DNA]</scope>
    <source>
        <strain evidence="2">S191</strain>
    </source>
</reference>
<evidence type="ECO:0000313" key="3">
    <source>
        <dbReference type="Proteomes" id="UP000673691"/>
    </source>
</evidence>
<evidence type="ECO:0000256" key="1">
    <source>
        <dbReference type="SAM" id="MobiDB-lite"/>
    </source>
</evidence>
<feature type="region of interest" description="Disordered" evidence="1">
    <location>
        <begin position="1"/>
        <end position="39"/>
    </location>
</feature>
<keyword evidence="3" id="KW-1185">Reference proteome</keyword>
<gene>
    <name evidence="2" type="ORF">BJ554DRAFT_4658</name>
</gene>
<sequence>MGRHRRNQAGNEGAPEPGRNARQRAAPEQPSAVKGVALSREDSWTPLVLDVDTDGELFWSPPMELQQEVFVEQAQGAQVLTVEADGNFLAALPPEICEGVLAGHREERQPARPDPEERAGVGRVSKNLPGGEDASGQAEPTTLLTAVGVADGPSGEGELSSELQHLLNEHVVAADEEPLPNVVYAVSEGNGQGKVQHRPQLVVAMTGTPSRSPVPPQEVCVPAFDVRALAEQLRAADVRAHLELTDDEYVWYFKLTVHEVCDKQFEEWVESKHDMDNVETILRAFVRMYKQLDPKYLMRPLPPDRRAEIAKELQDGEYFVTDWEHVTTVIREVAHRDQLLCRMRKSLWIRVEQNVGVEGWDGGDRMEGMRCEESWIPRFIYTRELPPLFFYVYIGKARLSESV</sequence>
<dbReference type="AlphaFoldDB" id="A0A8H7ZLW3"/>
<feature type="non-terminal residue" evidence="2">
    <location>
        <position position="403"/>
    </location>
</feature>
<evidence type="ECO:0000313" key="2">
    <source>
        <dbReference type="EMBL" id="KAG5455801.1"/>
    </source>
</evidence>
<feature type="region of interest" description="Disordered" evidence="1">
    <location>
        <begin position="106"/>
        <end position="139"/>
    </location>
</feature>
<dbReference type="EMBL" id="JAEFCI010012769">
    <property type="protein sequence ID" value="KAG5455801.1"/>
    <property type="molecule type" value="Genomic_DNA"/>
</dbReference>